<proteinExistence type="predicted"/>
<sequence length="128" mass="13717">MPITSEVTITLASVEITDTYRVALTTRKKSTDLSVDDARQLAAELIAAADQVDEALADMLATFDEEGRFEPIPSDQWPELAVEGDPLPISPDCEPGKHSACTGDAWDDVKDVPAPCSCACHEAGEVTR</sequence>
<organism evidence="1 2">
    <name type="scientific">Microbacterium gilvum</name>
    <dbReference type="NCBI Taxonomy" id="1336204"/>
    <lineage>
        <taxon>Bacteria</taxon>
        <taxon>Bacillati</taxon>
        <taxon>Actinomycetota</taxon>
        <taxon>Actinomycetes</taxon>
        <taxon>Micrococcales</taxon>
        <taxon>Microbacteriaceae</taxon>
        <taxon>Microbacterium</taxon>
    </lineage>
</organism>
<protein>
    <submittedName>
        <fullName evidence="1">Uncharacterized protein</fullName>
    </submittedName>
</protein>
<name>A0ABP8ZQC8_9MICO</name>
<gene>
    <name evidence="1" type="ORF">GCM10023351_01030</name>
</gene>
<dbReference type="Proteomes" id="UP001501645">
    <property type="component" value="Unassembled WGS sequence"/>
</dbReference>
<evidence type="ECO:0000313" key="2">
    <source>
        <dbReference type="Proteomes" id="UP001501645"/>
    </source>
</evidence>
<comment type="caution">
    <text evidence="1">The sequence shown here is derived from an EMBL/GenBank/DDBJ whole genome shotgun (WGS) entry which is preliminary data.</text>
</comment>
<accession>A0ABP8ZQC8</accession>
<dbReference type="RefSeq" id="WP_345434828.1">
    <property type="nucleotide sequence ID" value="NZ_BAABKO010000001.1"/>
</dbReference>
<dbReference type="EMBL" id="BAABKO010000001">
    <property type="protein sequence ID" value="GAA4762406.1"/>
    <property type="molecule type" value="Genomic_DNA"/>
</dbReference>
<reference evidence="2" key="1">
    <citation type="journal article" date="2019" name="Int. J. Syst. Evol. Microbiol.">
        <title>The Global Catalogue of Microorganisms (GCM) 10K type strain sequencing project: providing services to taxonomists for standard genome sequencing and annotation.</title>
        <authorList>
            <consortium name="The Broad Institute Genomics Platform"/>
            <consortium name="The Broad Institute Genome Sequencing Center for Infectious Disease"/>
            <person name="Wu L."/>
            <person name="Ma J."/>
        </authorList>
    </citation>
    <scope>NUCLEOTIDE SEQUENCE [LARGE SCALE GENOMIC DNA]</scope>
    <source>
        <strain evidence="2">JCM 18537</strain>
    </source>
</reference>
<evidence type="ECO:0000313" key="1">
    <source>
        <dbReference type="EMBL" id="GAA4762406.1"/>
    </source>
</evidence>
<keyword evidence="2" id="KW-1185">Reference proteome</keyword>